<sequence length="60" mass="7364">IFCRLKKKNDYLYWLVANLNDYRALLKDSKYITLLQINQLRELQLHYFVINILPSNFFPQ</sequence>
<reference evidence="1" key="1">
    <citation type="submission" date="2014-05" db="EMBL/GenBank/DDBJ databases">
        <authorList>
            <person name="Chronopoulou M."/>
        </authorList>
    </citation>
    <scope>NUCLEOTIDE SEQUENCE</scope>
    <source>
        <tissue evidence="1">Whole organism</tissue>
    </source>
</reference>
<organism evidence="1">
    <name type="scientific">Lepeophtheirus salmonis</name>
    <name type="common">Salmon louse</name>
    <name type="synonym">Caligus salmonis</name>
    <dbReference type="NCBI Taxonomy" id="72036"/>
    <lineage>
        <taxon>Eukaryota</taxon>
        <taxon>Metazoa</taxon>
        <taxon>Ecdysozoa</taxon>
        <taxon>Arthropoda</taxon>
        <taxon>Crustacea</taxon>
        <taxon>Multicrustacea</taxon>
        <taxon>Hexanauplia</taxon>
        <taxon>Copepoda</taxon>
        <taxon>Siphonostomatoida</taxon>
        <taxon>Caligidae</taxon>
        <taxon>Lepeophtheirus</taxon>
    </lineage>
</organism>
<protein>
    <submittedName>
        <fullName evidence="1">Uncharacterized protein</fullName>
    </submittedName>
</protein>
<feature type="non-terminal residue" evidence="1">
    <location>
        <position position="1"/>
    </location>
</feature>
<proteinExistence type="predicted"/>
<name>A0A0K2VGL0_LEPSM</name>
<dbReference type="AlphaFoldDB" id="A0A0K2VGL0"/>
<accession>A0A0K2VGL0</accession>
<evidence type="ECO:0000313" key="1">
    <source>
        <dbReference type="EMBL" id="CDW49588.1"/>
    </source>
</evidence>
<dbReference type="EMBL" id="HACA01032227">
    <property type="protein sequence ID" value="CDW49588.1"/>
    <property type="molecule type" value="Transcribed_RNA"/>
</dbReference>